<dbReference type="InterPro" id="IPR003741">
    <property type="entry name" value="LUD_dom"/>
</dbReference>
<dbReference type="PANTHER" id="PTHR43682">
    <property type="entry name" value="LACTATE UTILIZATION PROTEIN C"/>
    <property type="match status" value="1"/>
</dbReference>
<evidence type="ECO:0000313" key="3">
    <source>
        <dbReference type="Proteomes" id="UP000015961"/>
    </source>
</evidence>
<proteinExistence type="predicted"/>
<comment type="caution">
    <text evidence="2">The sequence shown here is derived from an EMBL/GenBank/DDBJ whole genome shotgun (WGS) entry which is preliminary data.</text>
</comment>
<dbReference type="AlphaFoldDB" id="S0L4Z5"/>
<dbReference type="Gene3D" id="3.40.50.10420">
    <property type="entry name" value="NagB/RpiA/CoA transferase-like"/>
    <property type="match status" value="1"/>
</dbReference>
<evidence type="ECO:0000259" key="1">
    <source>
        <dbReference type="Pfam" id="PF02589"/>
    </source>
</evidence>
<evidence type="ECO:0000313" key="2">
    <source>
        <dbReference type="EMBL" id="EOT86112.1"/>
    </source>
</evidence>
<keyword evidence="3" id="KW-1185">Reference proteome</keyword>
<dbReference type="InterPro" id="IPR037171">
    <property type="entry name" value="NagB/RpiA_transferase-like"/>
</dbReference>
<accession>S0L4Z5</accession>
<dbReference type="Pfam" id="PF02589">
    <property type="entry name" value="LUD_dom"/>
    <property type="match status" value="1"/>
</dbReference>
<dbReference type="RefSeq" id="WP_016186162.1">
    <property type="nucleotide sequence ID" value="NZ_ASWO01000003.1"/>
</dbReference>
<name>S0L4Z5_9ENTE</name>
<dbReference type="EMBL" id="ASWO01000003">
    <property type="protein sequence ID" value="EOT86112.1"/>
    <property type="molecule type" value="Genomic_DNA"/>
</dbReference>
<dbReference type="OrthoDB" id="9794157at2"/>
<dbReference type="SUPFAM" id="SSF100950">
    <property type="entry name" value="NagB/RpiA/CoA transferase-like"/>
    <property type="match status" value="1"/>
</dbReference>
<dbReference type="eggNOG" id="COG1556">
    <property type="taxonomic scope" value="Bacteria"/>
</dbReference>
<dbReference type="InterPro" id="IPR024185">
    <property type="entry name" value="FTHF_cligase-like_sf"/>
</dbReference>
<sequence length="235" mass="26348">MDINAKKAKKEKFLNHLAERLDYTRHSVQPLTYRNDLPHETLDHLDQAALFDVFLAQCETLHCHVVSTPKKYLAQALTDQIERYQGGSLLYSDDPRFIKYELQDFLKDENAKIWQKGADQRDINIVNAQQANIGIVFGEYLLAESGTVVVETSPGQGRSIHFLPKHYIAIVPKSCLVSRMTKVTDIYAKKIAHGEAIGSAIHFISGPSNSGDIEMVLVEGVHGPLSVTYLVIEDD</sequence>
<organism evidence="2 3">
    <name type="scientific">Enterococcus sulfureus ATCC 49903</name>
    <dbReference type="NCBI Taxonomy" id="1140003"/>
    <lineage>
        <taxon>Bacteria</taxon>
        <taxon>Bacillati</taxon>
        <taxon>Bacillota</taxon>
        <taxon>Bacilli</taxon>
        <taxon>Lactobacillales</taxon>
        <taxon>Enterococcaceae</taxon>
        <taxon>Enterococcus</taxon>
    </lineage>
</organism>
<dbReference type="Proteomes" id="UP000015961">
    <property type="component" value="Unassembled WGS sequence"/>
</dbReference>
<gene>
    <name evidence="2" type="ORF">I573_00865</name>
</gene>
<dbReference type="PANTHER" id="PTHR43682:SF1">
    <property type="entry name" value="LACTATE UTILIZATION PROTEIN C"/>
    <property type="match status" value="1"/>
</dbReference>
<reference evidence="2 3" key="1">
    <citation type="submission" date="2013-03" db="EMBL/GenBank/DDBJ databases">
        <title>The Genome Sequence of Enterococcus sulfureus ATCC_49903 (PacBio/Illumina hybrid assembly).</title>
        <authorList>
            <consortium name="The Broad Institute Genomics Platform"/>
            <consortium name="The Broad Institute Genome Sequencing Center for Infectious Disease"/>
            <person name="Earl A."/>
            <person name="Russ C."/>
            <person name="Gilmore M."/>
            <person name="Surin D."/>
            <person name="Walker B."/>
            <person name="Young S."/>
            <person name="Zeng Q."/>
            <person name="Gargeya S."/>
            <person name="Fitzgerald M."/>
            <person name="Haas B."/>
            <person name="Abouelleil A."/>
            <person name="Allen A.W."/>
            <person name="Alvarado L."/>
            <person name="Arachchi H.M."/>
            <person name="Berlin A.M."/>
            <person name="Chapman S.B."/>
            <person name="Gainer-Dewar J."/>
            <person name="Goldberg J."/>
            <person name="Griggs A."/>
            <person name="Gujja S."/>
            <person name="Hansen M."/>
            <person name="Howarth C."/>
            <person name="Imamovic A."/>
            <person name="Ireland A."/>
            <person name="Larimer J."/>
            <person name="McCowan C."/>
            <person name="Murphy C."/>
            <person name="Pearson M."/>
            <person name="Poon T.W."/>
            <person name="Priest M."/>
            <person name="Roberts A."/>
            <person name="Saif S."/>
            <person name="Shea T."/>
            <person name="Sisk P."/>
            <person name="Sykes S."/>
            <person name="Wortman J."/>
            <person name="Nusbaum C."/>
            <person name="Birren B."/>
        </authorList>
    </citation>
    <scope>NUCLEOTIDE SEQUENCE [LARGE SCALE GENOMIC DNA]</scope>
    <source>
        <strain evidence="2 3">ATCC 49903</strain>
    </source>
</reference>
<dbReference type="STRING" id="1140003.OMY_01725"/>
<protein>
    <recommendedName>
        <fullName evidence="1">LUD domain-containing protein</fullName>
    </recommendedName>
</protein>
<feature type="domain" description="LUD" evidence="1">
    <location>
        <begin position="53"/>
        <end position="232"/>
    </location>
</feature>
<dbReference type="PATRIC" id="fig|1140003.3.peg.1663"/>